<sequence length="171" mass="18978">MLLVWASGAAAQADGWDWGWSAPDTTWAEDALLHTLDAPEAGLGQVALRYYQREVSPRMARPCPAWPSCSMYARYSVGRWGLVPGSLMTIDRLFFRENAAFVGGQTTFTFRLDGRTRVYDPPDANTAPTLRDWRQLHPNYRARFHPPPDELASGDGASGARGPQQRRGVGI</sequence>
<organism evidence="2 3">
    <name type="scientific">Rubricoccus marinus</name>
    <dbReference type="NCBI Taxonomy" id="716817"/>
    <lineage>
        <taxon>Bacteria</taxon>
        <taxon>Pseudomonadati</taxon>
        <taxon>Rhodothermota</taxon>
        <taxon>Rhodothermia</taxon>
        <taxon>Rhodothermales</taxon>
        <taxon>Rubricoccaceae</taxon>
        <taxon>Rubricoccus</taxon>
    </lineage>
</organism>
<dbReference type="InParanoid" id="A0A259TXX7"/>
<accession>A0A259TXX7</accession>
<evidence type="ECO:0008006" key="4">
    <source>
        <dbReference type="Google" id="ProtNLM"/>
    </source>
</evidence>
<dbReference type="Proteomes" id="UP000216446">
    <property type="component" value="Unassembled WGS sequence"/>
</dbReference>
<dbReference type="SMART" id="SM01234">
    <property type="entry name" value="Haemolytic"/>
    <property type="match status" value="1"/>
</dbReference>
<evidence type="ECO:0000313" key="3">
    <source>
        <dbReference type="Proteomes" id="UP000216446"/>
    </source>
</evidence>
<dbReference type="Pfam" id="PF01809">
    <property type="entry name" value="YidD"/>
    <property type="match status" value="1"/>
</dbReference>
<dbReference type="EMBL" id="MQWB01000001">
    <property type="protein sequence ID" value="OZC02428.1"/>
    <property type="molecule type" value="Genomic_DNA"/>
</dbReference>
<dbReference type="InterPro" id="IPR002696">
    <property type="entry name" value="Membr_insert_effic_factor_YidD"/>
</dbReference>
<keyword evidence="3" id="KW-1185">Reference proteome</keyword>
<reference evidence="2 3" key="1">
    <citation type="submission" date="2016-11" db="EMBL/GenBank/DDBJ databases">
        <title>Study of marine rhodopsin-containing bacteria.</title>
        <authorList>
            <person name="Yoshizawa S."/>
            <person name="Kumagai Y."/>
            <person name="Kogure K."/>
        </authorList>
    </citation>
    <scope>NUCLEOTIDE SEQUENCE [LARGE SCALE GENOMIC DNA]</scope>
    <source>
        <strain evidence="2 3">SG-29</strain>
    </source>
</reference>
<feature type="region of interest" description="Disordered" evidence="1">
    <location>
        <begin position="144"/>
        <end position="171"/>
    </location>
</feature>
<name>A0A259TXX7_9BACT</name>
<comment type="caution">
    <text evidence="2">The sequence shown here is derived from an EMBL/GenBank/DDBJ whole genome shotgun (WGS) entry which is preliminary data.</text>
</comment>
<proteinExistence type="predicted"/>
<evidence type="ECO:0000313" key="2">
    <source>
        <dbReference type="EMBL" id="OZC02428.1"/>
    </source>
</evidence>
<evidence type="ECO:0000256" key="1">
    <source>
        <dbReference type="SAM" id="MobiDB-lite"/>
    </source>
</evidence>
<protein>
    <recommendedName>
        <fullName evidence="4">Membrane protein insertion efficiency factor YidD</fullName>
    </recommendedName>
</protein>
<gene>
    <name evidence="2" type="ORF">BSZ36_05215</name>
</gene>
<dbReference type="AlphaFoldDB" id="A0A259TXX7"/>